<dbReference type="PANTHER" id="PTHR34205">
    <property type="entry name" value="TRANSMEMBRANE PROTEIN"/>
    <property type="match status" value="1"/>
</dbReference>
<reference evidence="2 3" key="1">
    <citation type="journal article" date="2018" name="Microbiome">
        <title>Fine metagenomic profile of the Mediterranean stratified and mixed water columns revealed by assembly and recruitment.</title>
        <authorList>
            <person name="Haro-Moreno J.M."/>
            <person name="Lopez-Perez M."/>
            <person name="De La Torre J.R."/>
            <person name="Picazo A."/>
            <person name="Camacho A."/>
            <person name="Rodriguez-Valera F."/>
        </authorList>
    </citation>
    <scope>NUCLEOTIDE SEQUENCE [LARGE SCALE GENOMIC DNA]</scope>
    <source>
        <strain evidence="2">MED-G84</strain>
    </source>
</reference>
<protein>
    <submittedName>
        <fullName evidence="2">DUF962 domain-containing protein</fullName>
    </submittedName>
</protein>
<name>A0A368BR93_9GAMM</name>
<sequence>MERYKTFRDFYPYYLSEHDHKHTKLLHFIGTSIAIFFYVQFFMSFNFLFLLYSLLSGYGFAWVAHFFIEHNKPATFSYPLYSLIGDHVMFVEILTGKHRIF</sequence>
<feature type="transmembrane region" description="Helical" evidence="1">
    <location>
        <begin position="25"/>
        <end position="43"/>
    </location>
</feature>
<dbReference type="InterPro" id="IPR009305">
    <property type="entry name" value="Mpo1-like"/>
</dbReference>
<gene>
    <name evidence="2" type="ORF">DBW98_00835</name>
</gene>
<evidence type="ECO:0000313" key="2">
    <source>
        <dbReference type="EMBL" id="RCL39424.1"/>
    </source>
</evidence>
<keyword evidence="1" id="KW-1133">Transmembrane helix</keyword>
<organism evidence="2 3">
    <name type="scientific">SAR86 cluster bacterium</name>
    <dbReference type="NCBI Taxonomy" id="2030880"/>
    <lineage>
        <taxon>Bacteria</taxon>
        <taxon>Pseudomonadati</taxon>
        <taxon>Pseudomonadota</taxon>
        <taxon>Gammaproteobacteria</taxon>
        <taxon>SAR86 cluster</taxon>
    </lineage>
</organism>
<comment type="caution">
    <text evidence="2">The sequence shown here is derived from an EMBL/GenBank/DDBJ whole genome shotgun (WGS) entry which is preliminary data.</text>
</comment>
<evidence type="ECO:0000313" key="3">
    <source>
        <dbReference type="Proteomes" id="UP000253032"/>
    </source>
</evidence>
<dbReference type="EMBL" id="QOPC01000003">
    <property type="protein sequence ID" value="RCL39424.1"/>
    <property type="molecule type" value="Genomic_DNA"/>
</dbReference>
<evidence type="ECO:0000256" key="1">
    <source>
        <dbReference type="SAM" id="Phobius"/>
    </source>
</evidence>
<keyword evidence="1" id="KW-0472">Membrane</keyword>
<dbReference type="PANTHER" id="PTHR34205:SF2">
    <property type="entry name" value="DUF962 DOMAIN-CONTAINING PROTEIN"/>
    <property type="match status" value="1"/>
</dbReference>
<dbReference type="Pfam" id="PF06127">
    <property type="entry name" value="Mpo1-like"/>
    <property type="match status" value="1"/>
</dbReference>
<accession>A0A368BR93</accession>
<proteinExistence type="predicted"/>
<keyword evidence="1" id="KW-0812">Transmembrane</keyword>
<dbReference type="Proteomes" id="UP000253032">
    <property type="component" value="Unassembled WGS sequence"/>
</dbReference>
<feature type="transmembrane region" description="Helical" evidence="1">
    <location>
        <begin position="49"/>
        <end position="68"/>
    </location>
</feature>
<dbReference type="AlphaFoldDB" id="A0A368BR93"/>